<evidence type="ECO:0000259" key="3">
    <source>
        <dbReference type="PROSITE" id="PS51387"/>
    </source>
</evidence>
<evidence type="ECO:0000256" key="2">
    <source>
        <dbReference type="SAM" id="MobiDB-lite"/>
    </source>
</evidence>
<reference evidence="4" key="1">
    <citation type="submission" date="2015-08" db="EMBL/GenBank/DDBJ databases">
        <authorList>
            <person name="Babu N.S."/>
            <person name="Beckwith C.J."/>
            <person name="Beseler K.G."/>
            <person name="Brison A."/>
            <person name="Carone J.V."/>
            <person name="Caskin T.P."/>
            <person name="Diamond M."/>
            <person name="Durham M.E."/>
            <person name="Foxe J.M."/>
            <person name="Go M."/>
            <person name="Henderson B.A."/>
            <person name="Jones I.B."/>
            <person name="McGettigan J.A."/>
            <person name="Micheletti S.J."/>
            <person name="Nasrallah M.E."/>
            <person name="Ortiz D."/>
            <person name="Piller C.R."/>
            <person name="Privatt S.R."/>
            <person name="Schneider S.L."/>
            <person name="Sharp S."/>
            <person name="Smith T.C."/>
            <person name="Stanton J.D."/>
            <person name="Ullery H.E."/>
            <person name="Wilson R.J."/>
            <person name="Serrano M.G."/>
            <person name="Buck G."/>
            <person name="Lee V."/>
            <person name="Wang Y."/>
            <person name="Carvalho R."/>
            <person name="Voegtly L."/>
            <person name="Shi R."/>
            <person name="Duckworth R."/>
            <person name="Johnson A."/>
            <person name="Loviza R."/>
            <person name="Walstead R."/>
            <person name="Shah Z."/>
            <person name="Kiflezghi M."/>
            <person name="Wade K."/>
            <person name="Ball S.L."/>
            <person name="Bradley K.W."/>
            <person name="Asai D.J."/>
            <person name="Bowman C.A."/>
            <person name="Russell D.A."/>
            <person name="Pope W.H."/>
            <person name="Jacobs-Sera D."/>
            <person name="Hendrix R.W."/>
            <person name="Hatfull G.F."/>
        </authorList>
    </citation>
    <scope>NUCLEOTIDE SEQUENCE</scope>
</reference>
<dbReference type="GO" id="GO:0071949">
    <property type="term" value="F:FAD binding"/>
    <property type="evidence" value="ECO:0007669"/>
    <property type="project" value="InterPro"/>
</dbReference>
<dbReference type="InterPro" id="IPR010031">
    <property type="entry name" value="FAD_lactone_oxidase-like"/>
</dbReference>
<dbReference type="Gene3D" id="3.30.70.2530">
    <property type="match status" value="1"/>
</dbReference>
<dbReference type="Gene3D" id="3.30.43.10">
    <property type="entry name" value="Uridine Diphospho-n-acetylenolpyruvylglucosamine Reductase, domain 2"/>
    <property type="match status" value="1"/>
</dbReference>
<dbReference type="PROSITE" id="PS51387">
    <property type="entry name" value="FAD_PCMH"/>
    <property type="match status" value="1"/>
</dbReference>
<protein>
    <submittedName>
        <fullName evidence="4">Putative xylitol oxidase</fullName>
        <ecNumber evidence="4">1.1.3.41</ecNumber>
    </submittedName>
</protein>
<dbReference type="GO" id="GO:0050582">
    <property type="term" value="F:xylitol oxidase activity"/>
    <property type="evidence" value="ECO:0007669"/>
    <property type="project" value="UniProtKB-EC"/>
</dbReference>
<sequence>MPRPQDVPSASTDRDSLPSPGANWAGNHTYTAERYVRARSLEEAQEVIRASRNVRLLGTRHSFNSLCDTEGTLLDLTGLAAEPVIDARRATVRVAGGTPYADVARHLQAHGLALANMGSLPHISVAGATSTGTHGSGAANRILGAGVSRLELIGPDGELRSISRGEPDFDGSVVALGALGALVTLDLDVEPTYDVRQDLYAHLRWSEVVERIDEVLGSAYSVSVFGRWNDTDPTEVLAKTRANDEGGPAAWIGGAEAVPASTASLTLGEGDHLTARGTFGPWSERLPHFRGDRQPSFGAEIQSEWFVPASSAERALRAVTDLAAATGGELAALLMVSEIRAIRADDLWLSPAQGRDTVALHFTWSRDPEAVLAMVRRVEDALEPYAARPHWGKVYDRVEPAHHPRRADFRALAERVDPSGTFRNAMIDRVLGVG</sequence>
<dbReference type="GO" id="GO:0003885">
    <property type="term" value="F:D-arabinono-1,4-lactone oxidase activity"/>
    <property type="evidence" value="ECO:0007669"/>
    <property type="project" value="InterPro"/>
</dbReference>
<dbReference type="InterPro" id="IPR036318">
    <property type="entry name" value="FAD-bd_PCMH-like_sf"/>
</dbReference>
<organism evidence="4">
    <name type="scientific">metagenome</name>
    <dbReference type="NCBI Taxonomy" id="256318"/>
    <lineage>
        <taxon>unclassified sequences</taxon>
        <taxon>metagenomes</taxon>
    </lineage>
</organism>
<dbReference type="Gene3D" id="3.30.465.10">
    <property type="match status" value="1"/>
</dbReference>
<gene>
    <name evidence="4" type="ORF">NOCA180079</name>
</gene>
<dbReference type="GO" id="GO:0016020">
    <property type="term" value="C:membrane"/>
    <property type="evidence" value="ECO:0007669"/>
    <property type="project" value="InterPro"/>
</dbReference>
<dbReference type="EMBL" id="CZKB01000028">
    <property type="protein sequence ID" value="CUR62435.1"/>
    <property type="molecule type" value="Genomic_DNA"/>
</dbReference>
<dbReference type="PIRSF" id="PIRSF000136">
    <property type="entry name" value="LGO_GLO"/>
    <property type="match status" value="1"/>
</dbReference>
<dbReference type="Pfam" id="PF01565">
    <property type="entry name" value="FAD_binding_4"/>
    <property type="match status" value="1"/>
</dbReference>
<evidence type="ECO:0000256" key="1">
    <source>
        <dbReference type="ARBA" id="ARBA00023002"/>
    </source>
</evidence>
<dbReference type="Pfam" id="PF04030">
    <property type="entry name" value="ALO"/>
    <property type="match status" value="1"/>
</dbReference>
<feature type="domain" description="FAD-binding PCMH-type" evidence="3">
    <location>
        <begin position="28"/>
        <end position="192"/>
    </location>
</feature>
<dbReference type="EC" id="1.1.3.41" evidence="4"/>
<dbReference type="Gene3D" id="3.30.70.2520">
    <property type="match status" value="1"/>
</dbReference>
<dbReference type="InterPro" id="IPR016167">
    <property type="entry name" value="FAD-bd_PCMH_sub1"/>
</dbReference>
<dbReference type="GO" id="GO:0080049">
    <property type="term" value="F:L-gulono-1,4-lactone dehydrogenase activity"/>
    <property type="evidence" value="ECO:0007669"/>
    <property type="project" value="TreeGrafter"/>
</dbReference>
<keyword evidence="1 4" id="KW-0560">Oxidoreductase</keyword>
<dbReference type="InterPro" id="IPR016166">
    <property type="entry name" value="FAD-bd_PCMH"/>
</dbReference>
<name>A0A2P2CKD9_9ZZZZ</name>
<dbReference type="InterPro" id="IPR006094">
    <property type="entry name" value="Oxid_FAD_bind_N"/>
</dbReference>
<feature type="region of interest" description="Disordered" evidence="2">
    <location>
        <begin position="1"/>
        <end position="25"/>
    </location>
</feature>
<dbReference type="PANTHER" id="PTHR43762:SF1">
    <property type="entry name" value="D-ARABINONO-1,4-LACTONE OXIDASE"/>
    <property type="match status" value="1"/>
</dbReference>
<proteinExistence type="predicted"/>
<accession>A0A2P2CKD9</accession>
<dbReference type="Gene3D" id="1.10.45.10">
    <property type="entry name" value="Vanillyl-alcohol Oxidase, Chain A, domain 4"/>
    <property type="match status" value="1"/>
</dbReference>
<dbReference type="AlphaFoldDB" id="A0A2P2CKD9"/>
<dbReference type="InterPro" id="IPR016169">
    <property type="entry name" value="FAD-bd_PCMH_sub2"/>
</dbReference>
<dbReference type="InterPro" id="IPR007173">
    <property type="entry name" value="ALO_C"/>
</dbReference>
<dbReference type="SUPFAM" id="SSF56176">
    <property type="entry name" value="FAD-binding/transporter-associated domain-like"/>
    <property type="match status" value="1"/>
</dbReference>
<evidence type="ECO:0000313" key="4">
    <source>
        <dbReference type="EMBL" id="CUR62435.1"/>
    </source>
</evidence>
<dbReference type="PANTHER" id="PTHR43762">
    <property type="entry name" value="L-GULONOLACTONE OXIDASE"/>
    <property type="match status" value="1"/>
</dbReference>
<dbReference type="InterPro" id="IPR016171">
    <property type="entry name" value="Vanillyl_alc_oxidase_C-sub2"/>
</dbReference>